<dbReference type="FunFam" id="1.20.140.150:FF:000039">
    <property type="entry name" value="Neuronal SYmmetry"/>
    <property type="match status" value="1"/>
</dbReference>
<accession>A0A1I8A9T9</accession>
<dbReference type="Gene3D" id="1.20.140.150">
    <property type="match status" value="1"/>
</dbReference>
<keyword evidence="2" id="KW-1185">Reference proteome</keyword>
<dbReference type="Proteomes" id="UP000095287">
    <property type="component" value="Unplaced"/>
</dbReference>
<feature type="transmembrane region" description="Helical" evidence="1">
    <location>
        <begin position="25"/>
        <end position="46"/>
    </location>
</feature>
<reference evidence="3" key="1">
    <citation type="submission" date="2016-11" db="UniProtKB">
        <authorList>
            <consortium name="WormBaseParasite"/>
        </authorList>
    </citation>
    <scope>IDENTIFICATION</scope>
</reference>
<name>A0A1I8A9T9_9BILA</name>
<feature type="transmembrane region" description="Helical" evidence="1">
    <location>
        <begin position="203"/>
        <end position="226"/>
    </location>
</feature>
<keyword evidence="1" id="KW-1133">Transmembrane helix</keyword>
<dbReference type="GO" id="GO:0016020">
    <property type="term" value="C:membrane"/>
    <property type="evidence" value="ECO:0007669"/>
    <property type="project" value="InterPro"/>
</dbReference>
<feature type="transmembrane region" description="Helical" evidence="1">
    <location>
        <begin position="130"/>
        <end position="152"/>
    </location>
</feature>
<evidence type="ECO:0000313" key="2">
    <source>
        <dbReference type="Proteomes" id="UP000095287"/>
    </source>
</evidence>
<proteinExistence type="predicted"/>
<protein>
    <submittedName>
        <fullName evidence="3">Clc-like protein</fullName>
    </submittedName>
</protein>
<keyword evidence="1" id="KW-0472">Membrane</keyword>
<dbReference type="AlphaFoldDB" id="A0A1I8A9T9"/>
<organism evidence="2 3">
    <name type="scientific">Steinernema glaseri</name>
    <dbReference type="NCBI Taxonomy" id="37863"/>
    <lineage>
        <taxon>Eukaryota</taxon>
        <taxon>Metazoa</taxon>
        <taxon>Ecdysozoa</taxon>
        <taxon>Nematoda</taxon>
        <taxon>Chromadorea</taxon>
        <taxon>Rhabditida</taxon>
        <taxon>Tylenchina</taxon>
        <taxon>Panagrolaimomorpha</taxon>
        <taxon>Strongyloidoidea</taxon>
        <taxon>Steinernematidae</taxon>
        <taxon>Steinernema</taxon>
    </lineage>
</organism>
<dbReference type="InterPro" id="IPR010761">
    <property type="entry name" value="Clc_prot-like"/>
</dbReference>
<dbReference type="PANTHER" id="PTHR35574">
    <property type="entry name" value="PUTATIVE-RELATED"/>
    <property type="match status" value="1"/>
</dbReference>
<dbReference type="Pfam" id="PF07062">
    <property type="entry name" value="Clc-like"/>
    <property type="match status" value="1"/>
</dbReference>
<evidence type="ECO:0000313" key="3">
    <source>
        <dbReference type="WBParaSite" id="L893_g3556.t2"/>
    </source>
</evidence>
<keyword evidence="1" id="KW-0812">Transmembrane</keyword>
<dbReference type="PANTHER" id="PTHR35574:SF1">
    <property type="entry name" value="CLC-LIKE PROTEIN"/>
    <property type="match status" value="1"/>
</dbReference>
<dbReference type="WBParaSite" id="L893_g3556.t2">
    <property type="protein sequence ID" value="L893_g3556.t2"/>
    <property type="gene ID" value="L893_g3556"/>
</dbReference>
<evidence type="ECO:0000256" key="1">
    <source>
        <dbReference type="SAM" id="Phobius"/>
    </source>
</evidence>
<sequence length="355" mass="40226">MTRKNRYLQGSQQGLEMASTAVKKLFLVLSILLIIVGLGFTIAGLFSPAWQVVDIREFRAEHQHGLWWDCIRAEKHVVAVGDFYDEAPLHCMYKFDESASSVIENTLLNIDEDGAAGESEHHRFWAWHKAVLFFIIFSQFLAFLSICTGICAPCFPATAFVFTICLFLALLSSVIADGVFFLAANRVDNRFVQGMVGTYEQRIGYAFYLHIMGTVCWAVAFLASLATTYKFFSGQSGSSEESDKTGFVAIEDVSKWAPHETSFTPQRTLQTKFWYPQGNLSSECMFMTIRSNYRLCACFFALLRLDLNCQLIHLLISIHSSSDVQFSAVPQRDPLLEKYTRPLPPYPHYRRETSA</sequence>
<feature type="transmembrane region" description="Helical" evidence="1">
    <location>
        <begin position="159"/>
        <end position="183"/>
    </location>
</feature>